<keyword evidence="2" id="KW-1185">Reference proteome</keyword>
<evidence type="ECO:0000313" key="1">
    <source>
        <dbReference type="EMBL" id="MBM9475316.1"/>
    </source>
</evidence>
<proteinExistence type="predicted"/>
<protein>
    <submittedName>
        <fullName evidence="1">DUF2255 family protein</fullName>
    </submittedName>
</protein>
<reference evidence="1" key="1">
    <citation type="submission" date="2021-01" db="EMBL/GenBank/DDBJ databases">
        <title>KCTC 19127 draft genome.</title>
        <authorList>
            <person name="An D."/>
        </authorList>
    </citation>
    <scope>NUCLEOTIDE SEQUENCE</scope>
    <source>
        <strain evidence="1">KCTC 19127</strain>
    </source>
</reference>
<accession>A0A938YIN9</accession>
<organism evidence="1 2">
    <name type="scientific">Nakamurella flavida</name>
    <dbReference type="NCBI Taxonomy" id="363630"/>
    <lineage>
        <taxon>Bacteria</taxon>
        <taxon>Bacillati</taxon>
        <taxon>Actinomycetota</taxon>
        <taxon>Actinomycetes</taxon>
        <taxon>Nakamurellales</taxon>
        <taxon>Nakamurellaceae</taxon>
        <taxon>Nakamurella</taxon>
    </lineage>
</organism>
<dbReference type="AlphaFoldDB" id="A0A938YIN9"/>
<comment type="caution">
    <text evidence="1">The sequence shown here is derived from an EMBL/GenBank/DDBJ whole genome shotgun (WGS) entry which is preliminary data.</text>
</comment>
<dbReference type="Pfam" id="PF10012">
    <property type="entry name" value="DUF2255"/>
    <property type="match status" value="1"/>
</dbReference>
<dbReference type="InterPro" id="IPR016888">
    <property type="entry name" value="UCP028498"/>
</dbReference>
<evidence type="ECO:0000313" key="2">
    <source>
        <dbReference type="Proteomes" id="UP000663801"/>
    </source>
</evidence>
<name>A0A938YIN9_9ACTN</name>
<gene>
    <name evidence="1" type="ORF">JL107_02545</name>
</gene>
<dbReference type="RefSeq" id="WP_205255476.1">
    <property type="nucleotide sequence ID" value="NZ_BAAAPV010000001.1"/>
</dbReference>
<dbReference type="Proteomes" id="UP000663801">
    <property type="component" value="Unassembled WGS sequence"/>
</dbReference>
<sequence>MTSSWTAAELETIGAAGELEIAVTRLDATLRPWTPIWVVVAGPDVFVRTWFQRETGWFGAALRSGRARVRVPGLEIDVFLAHVGSSEARSAVDDAYRAKYGSFGAASADRMCTEQAVATTLRLSPAGH</sequence>
<dbReference type="EMBL" id="JAERWL010000003">
    <property type="protein sequence ID" value="MBM9475316.1"/>
    <property type="molecule type" value="Genomic_DNA"/>
</dbReference>